<feature type="coiled-coil region" evidence="1">
    <location>
        <begin position="521"/>
        <end position="637"/>
    </location>
</feature>
<evidence type="ECO:0000313" key="4">
    <source>
        <dbReference type="EMBL" id="MQL98441.1"/>
    </source>
</evidence>
<dbReference type="OrthoDB" id="765176at2759"/>
<name>A0A843VN69_COLES</name>
<feature type="coiled-coil region" evidence="1">
    <location>
        <begin position="667"/>
        <end position="751"/>
    </location>
</feature>
<dbReference type="PANTHER" id="PTHR34452:SF7">
    <property type="entry name" value="MYOSIN HEAVY CHAIN-RELATED PROTEIN"/>
    <property type="match status" value="1"/>
</dbReference>
<keyword evidence="1" id="KW-0175">Coiled coil</keyword>
<evidence type="ECO:0000259" key="3">
    <source>
        <dbReference type="PROSITE" id="PS51840"/>
    </source>
</evidence>
<feature type="region of interest" description="Disordered" evidence="2">
    <location>
        <begin position="858"/>
        <end position="887"/>
    </location>
</feature>
<feature type="region of interest" description="Disordered" evidence="2">
    <location>
        <begin position="271"/>
        <end position="310"/>
    </location>
</feature>
<feature type="coiled-coil region" evidence="1">
    <location>
        <begin position="1033"/>
        <end position="1074"/>
    </location>
</feature>
<dbReference type="EMBL" id="NMUH01002188">
    <property type="protein sequence ID" value="MQL98441.1"/>
    <property type="molecule type" value="Genomic_DNA"/>
</dbReference>
<proteinExistence type="predicted"/>
<keyword evidence="5" id="KW-1185">Reference proteome</keyword>
<feature type="coiled-coil region" evidence="1">
    <location>
        <begin position="402"/>
        <end position="450"/>
    </location>
</feature>
<feature type="region of interest" description="Disordered" evidence="2">
    <location>
        <begin position="465"/>
        <end position="492"/>
    </location>
</feature>
<feature type="domain" description="C2 NT-type" evidence="3">
    <location>
        <begin position="6"/>
        <end position="142"/>
    </location>
</feature>
<evidence type="ECO:0000313" key="5">
    <source>
        <dbReference type="Proteomes" id="UP000652761"/>
    </source>
</evidence>
<feature type="compositionally biased region" description="Basic and acidic residues" evidence="2">
    <location>
        <begin position="862"/>
        <end position="886"/>
    </location>
</feature>
<gene>
    <name evidence="4" type="ORF">Taro_031156</name>
</gene>
<evidence type="ECO:0000256" key="1">
    <source>
        <dbReference type="SAM" id="Coils"/>
    </source>
</evidence>
<dbReference type="Pfam" id="PF10358">
    <property type="entry name" value="NT-C2"/>
    <property type="match status" value="1"/>
</dbReference>
<dbReference type="Proteomes" id="UP000652761">
    <property type="component" value="Unassembled WGS sequence"/>
</dbReference>
<dbReference type="PANTHER" id="PTHR34452">
    <property type="entry name" value="MYOSIN HEAVY CHAIN-RELATED PROTEIN"/>
    <property type="match status" value="1"/>
</dbReference>
<feature type="compositionally biased region" description="Polar residues" evidence="2">
    <location>
        <begin position="475"/>
        <end position="485"/>
    </location>
</feature>
<dbReference type="AlphaFoldDB" id="A0A843VN69"/>
<feature type="compositionally biased region" description="Polar residues" evidence="2">
    <location>
        <begin position="271"/>
        <end position="280"/>
    </location>
</feature>
<dbReference type="PROSITE" id="PS51840">
    <property type="entry name" value="C2_NT"/>
    <property type="match status" value="1"/>
</dbReference>
<organism evidence="4 5">
    <name type="scientific">Colocasia esculenta</name>
    <name type="common">Wild taro</name>
    <name type="synonym">Arum esculentum</name>
    <dbReference type="NCBI Taxonomy" id="4460"/>
    <lineage>
        <taxon>Eukaryota</taxon>
        <taxon>Viridiplantae</taxon>
        <taxon>Streptophyta</taxon>
        <taxon>Embryophyta</taxon>
        <taxon>Tracheophyta</taxon>
        <taxon>Spermatophyta</taxon>
        <taxon>Magnoliopsida</taxon>
        <taxon>Liliopsida</taxon>
        <taxon>Araceae</taxon>
        <taxon>Aroideae</taxon>
        <taxon>Colocasieae</taxon>
        <taxon>Colocasia</taxon>
    </lineage>
</organism>
<evidence type="ECO:0000256" key="2">
    <source>
        <dbReference type="SAM" id="MobiDB-lite"/>
    </source>
</evidence>
<comment type="caution">
    <text evidence="4">The sequence shown here is derived from an EMBL/GenBank/DDBJ whole genome shotgun (WGS) entry which is preliminary data.</text>
</comment>
<protein>
    <recommendedName>
        <fullName evidence="3">C2 NT-type domain-containing protein</fullName>
    </recommendedName>
</protein>
<sequence length="1091" mass="124620">MFKAARWRSEKNKIKVVFKLQFQATQIPQGKWDTLMVSLIPVDVGKATARSEKASVCNGSCRWEKPIYETVRFVREPKTGTINEKIYQIRVSGTGSPKAAILGEATIDLVDYAEAIKPSSVSLPLEASDSNALLHVTIHRMQDEANGREAEEDVEKTVRSQTRMLNSQFNNFDKAEDQKVPSGINSIIATEKPSINGEVRMKFPSSRAMVLHAESNANLQKLSSFDAISASGSDISSGQYTSREIILRNGNLHQDSTSLLSPLSNNYTPRSAILNASDSPANYGDHQRSNTRWSGSLAPDGSMDGSTNSSDEAIRERIQGSDDSIDKLKNDLILLGRQVEVSELELQALRKQVVKERRQVDDLSKDLCSVKEERDALRKECKQVKTRHEKDGEDGGDLRSIIKEITQELDHEKNLNANLRLQLQKTQESNAELILAVRDLDEMLEQKNREISCGKCDHMVDKQANNDNYKGERQGNVSTHLQNSERPCEGRSIEEEDEQYALEVLVKERDMNMTFSLEQKITELNNEIEVHRKDREELEMQMEQLALDYEILKQENHDISLRLEQTQLREQLRMQYECSAHLSIINELETHVENLERELENQAEAFEADLTSLTCAKVEQEKRAIQLEEALRKARWKNVNTAGHLKNELERLSTQMTSMFSKNKNLATEALAEADELRLQNRQLGEMLEKANLELLSMQNQFKTQLDGFATEKDWSKSQMEQLNMKLKDKSEELENQKKSEAEKNNTFSEEMLKLSSRIEWLEREKIDIYQQLKQKDDSKVCGEQLKVAIRETEMLLQTRSAERDALQRECCLMKEAAKKLHEELSELRQLKEGKESTIRKLNSELQTLRAKHNGLDSLTTDEMKEESPEKQVSHPRDYFQKEDYANTRNRSNGFGITCGSERVNLENEVKLVQGEIKLKNTLPGDTKDPLSDVFLSNGNEEPENSQGAAECNHPPVCKSFVQKESRDVKRRIDGFQTNEDKNHEIQLEPNSRKKRCTCALNGVEQELSNSKIEYSSQVEEVSVACPNDQGNLAEMLSEMVKLRDMNKTMEEELKEMQERYSAISLKFAEVEGERQQLVMTVRSLKNALKN</sequence>
<dbReference type="InterPro" id="IPR019448">
    <property type="entry name" value="NT-C2"/>
</dbReference>
<reference evidence="4" key="1">
    <citation type="submission" date="2017-07" db="EMBL/GenBank/DDBJ databases">
        <title>Taro Niue Genome Assembly and Annotation.</title>
        <authorList>
            <person name="Atibalentja N."/>
            <person name="Keating K."/>
            <person name="Fields C.J."/>
        </authorList>
    </citation>
    <scope>NUCLEOTIDE SEQUENCE</scope>
    <source>
        <strain evidence="4">Niue_2</strain>
        <tissue evidence="4">Leaf</tissue>
    </source>
</reference>
<accession>A0A843VN69</accession>
<feature type="coiled-coil region" evidence="1">
    <location>
        <begin position="339"/>
        <end position="366"/>
    </location>
</feature>